<organism evidence="1 2">
    <name type="scientific">Besnoitia besnoiti</name>
    <name type="common">Apicomplexan protozoan</name>
    <dbReference type="NCBI Taxonomy" id="94643"/>
    <lineage>
        <taxon>Eukaryota</taxon>
        <taxon>Sar</taxon>
        <taxon>Alveolata</taxon>
        <taxon>Apicomplexa</taxon>
        <taxon>Conoidasida</taxon>
        <taxon>Coccidia</taxon>
        <taxon>Eucoccidiorida</taxon>
        <taxon>Eimeriorina</taxon>
        <taxon>Sarcocystidae</taxon>
        <taxon>Besnoitia</taxon>
    </lineage>
</organism>
<dbReference type="GeneID" id="40312833"/>
<accession>A0A2A9ME81</accession>
<sequence length="67" mass="7401">MTLCASALKPSRTFSEKCNAEGWFTPTSAYILCFCVGGHSGVNWCCLSAWLKQSASRLLPSWWTTHA</sequence>
<evidence type="ECO:0000313" key="1">
    <source>
        <dbReference type="EMBL" id="PFH33690.1"/>
    </source>
</evidence>
<dbReference type="Proteomes" id="UP000224006">
    <property type="component" value="Chromosome VII"/>
</dbReference>
<protein>
    <submittedName>
        <fullName evidence="1">Uncharacterized protein</fullName>
    </submittedName>
</protein>
<name>A0A2A9ME81_BESBE</name>
<evidence type="ECO:0000313" key="2">
    <source>
        <dbReference type="Proteomes" id="UP000224006"/>
    </source>
</evidence>
<gene>
    <name evidence="1" type="ORF">BESB_079060</name>
</gene>
<dbReference type="EMBL" id="NWUJ01000008">
    <property type="protein sequence ID" value="PFH33690.1"/>
    <property type="molecule type" value="Genomic_DNA"/>
</dbReference>
<keyword evidence="2" id="KW-1185">Reference proteome</keyword>
<dbReference type="AlphaFoldDB" id="A0A2A9ME81"/>
<dbReference type="VEuPathDB" id="ToxoDB:BESB_079060"/>
<reference evidence="1 2" key="1">
    <citation type="submission" date="2017-09" db="EMBL/GenBank/DDBJ databases">
        <title>Genome sequencing of Besnoitia besnoiti strain Bb-Ger1.</title>
        <authorList>
            <person name="Schares G."/>
            <person name="Venepally P."/>
            <person name="Lorenzi H.A."/>
        </authorList>
    </citation>
    <scope>NUCLEOTIDE SEQUENCE [LARGE SCALE GENOMIC DNA]</scope>
    <source>
        <strain evidence="1 2">Bb-Ger1</strain>
    </source>
</reference>
<proteinExistence type="predicted"/>
<dbReference type="KEGG" id="bbes:BESB_079060"/>
<comment type="caution">
    <text evidence="1">The sequence shown here is derived from an EMBL/GenBank/DDBJ whole genome shotgun (WGS) entry which is preliminary data.</text>
</comment>
<dbReference type="RefSeq" id="XP_029217699.1">
    <property type="nucleotide sequence ID" value="XM_029366268.1"/>
</dbReference>